<gene>
    <name evidence="9" type="ORF">GCM10007103_06870</name>
</gene>
<keyword evidence="4" id="KW-0808">Transferase</keyword>
<evidence type="ECO:0000256" key="5">
    <source>
        <dbReference type="ARBA" id="ARBA00022777"/>
    </source>
</evidence>
<dbReference type="InterPro" id="IPR052162">
    <property type="entry name" value="Sensor_kinase/Photoreceptor"/>
</dbReference>
<feature type="domain" description="PAC" evidence="8">
    <location>
        <begin position="791"/>
        <end position="843"/>
    </location>
</feature>
<dbReference type="Gene3D" id="3.30.450.20">
    <property type="entry name" value="PAS domain"/>
    <property type="match status" value="5"/>
</dbReference>
<dbReference type="NCBIfam" id="TIGR00229">
    <property type="entry name" value="sensory_box"/>
    <property type="match status" value="4"/>
</dbReference>
<dbReference type="InterPro" id="IPR029016">
    <property type="entry name" value="GAF-like_dom_sf"/>
</dbReference>
<dbReference type="SMART" id="SM00091">
    <property type="entry name" value="PAS"/>
    <property type="match status" value="5"/>
</dbReference>
<dbReference type="Pfam" id="PF08447">
    <property type="entry name" value="PAS_3"/>
    <property type="match status" value="3"/>
</dbReference>
<evidence type="ECO:0000256" key="1">
    <source>
        <dbReference type="ARBA" id="ARBA00000085"/>
    </source>
</evidence>
<evidence type="ECO:0000256" key="4">
    <source>
        <dbReference type="ARBA" id="ARBA00022679"/>
    </source>
</evidence>
<dbReference type="SMART" id="SM00086">
    <property type="entry name" value="PAC"/>
    <property type="match status" value="4"/>
</dbReference>
<feature type="domain" description="PAS" evidence="7">
    <location>
        <begin position="459"/>
        <end position="529"/>
    </location>
</feature>
<dbReference type="SUPFAM" id="SSF55781">
    <property type="entry name" value="GAF domain-like"/>
    <property type="match status" value="1"/>
</dbReference>
<dbReference type="Pfam" id="PF01590">
    <property type="entry name" value="GAF"/>
    <property type="match status" value="1"/>
</dbReference>
<dbReference type="PANTHER" id="PTHR43304">
    <property type="entry name" value="PHYTOCHROME-LIKE PROTEIN CPH1"/>
    <property type="match status" value="1"/>
</dbReference>
<accession>A0A918S833</accession>
<dbReference type="RefSeq" id="WP_189603290.1">
    <property type="nucleotide sequence ID" value="NZ_BMXB01000001.1"/>
</dbReference>
<feature type="domain" description="PAS" evidence="7">
    <location>
        <begin position="150"/>
        <end position="220"/>
    </location>
</feature>
<dbReference type="InterPro" id="IPR013656">
    <property type="entry name" value="PAS_4"/>
</dbReference>
<dbReference type="GO" id="GO:0004673">
    <property type="term" value="F:protein histidine kinase activity"/>
    <property type="evidence" value="ECO:0007669"/>
    <property type="project" value="UniProtKB-EC"/>
</dbReference>
<keyword evidence="6" id="KW-0175">Coiled coil</keyword>
<dbReference type="InterPro" id="IPR000014">
    <property type="entry name" value="PAS"/>
</dbReference>
<evidence type="ECO:0000313" key="10">
    <source>
        <dbReference type="Proteomes" id="UP000610456"/>
    </source>
</evidence>
<evidence type="ECO:0000256" key="3">
    <source>
        <dbReference type="ARBA" id="ARBA00022553"/>
    </source>
</evidence>
<reference evidence="9" key="2">
    <citation type="submission" date="2020-09" db="EMBL/GenBank/DDBJ databases">
        <authorList>
            <person name="Sun Q."/>
            <person name="Kim S."/>
        </authorList>
    </citation>
    <scope>NUCLEOTIDE SEQUENCE</scope>
    <source>
        <strain evidence="9">KCTC 12719</strain>
    </source>
</reference>
<dbReference type="InterPro" id="IPR035965">
    <property type="entry name" value="PAS-like_dom_sf"/>
</dbReference>
<organism evidence="9 10">
    <name type="scientific">Salinimicrobium marinum</name>
    <dbReference type="NCBI Taxonomy" id="680283"/>
    <lineage>
        <taxon>Bacteria</taxon>
        <taxon>Pseudomonadati</taxon>
        <taxon>Bacteroidota</taxon>
        <taxon>Flavobacteriia</taxon>
        <taxon>Flavobacteriales</taxon>
        <taxon>Flavobacteriaceae</taxon>
        <taxon>Salinimicrobium</taxon>
    </lineage>
</organism>
<dbReference type="EC" id="2.7.13.3" evidence="2"/>
<comment type="catalytic activity">
    <reaction evidence="1">
        <text>ATP + protein L-histidine = ADP + protein N-phospho-L-histidine.</text>
        <dbReference type="EC" id="2.7.13.3"/>
    </reaction>
</comment>
<dbReference type="InterPro" id="IPR013655">
    <property type="entry name" value="PAS_fold_3"/>
</dbReference>
<reference evidence="9" key="1">
    <citation type="journal article" date="2014" name="Int. J. Syst. Evol. Microbiol.">
        <title>Complete genome sequence of Corynebacterium casei LMG S-19264T (=DSM 44701T), isolated from a smear-ripened cheese.</title>
        <authorList>
            <consortium name="US DOE Joint Genome Institute (JGI-PGF)"/>
            <person name="Walter F."/>
            <person name="Albersmeier A."/>
            <person name="Kalinowski J."/>
            <person name="Ruckert C."/>
        </authorList>
    </citation>
    <scope>NUCLEOTIDE SEQUENCE</scope>
    <source>
        <strain evidence="9">KCTC 12719</strain>
    </source>
</reference>
<dbReference type="InterPro" id="IPR001610">
    <property type="entry name" value="PAC"/>
</dbReference>
<dbReference type="Pfam" id="PF08448">
    <property type="entry name" value="PAS_4"/>
    <property type="match status" value="1"/>
</dbReference>
<dbReference type="SUPFAM" id="SSF55785">
    <property type="entry name" value="PYP-like sensor domain (PAS domain)"/>
    <property type="match status" value="5"/>
</dbReference>
<feature type="coiled-coil region" evidence="6">
    <location>
        <begin position="442"/>
        <end position="469"/>
    </location>
</feature>
<protein>
    <recommendedName>
        <fullName evidence="2">histidine kinase</fullName>
        <ecNumber evidence="2">2.7.13.3</ecNumber>
    </recommendedName>
</protein>
<dbReference type="PROSITE" id="PS50113">
    <property type="entry name" value="PAC"/>
    <property type="match status" value="2"/>
</dbReference>
<evidence type="ECO:0000313" key="9">
    <source>
        <dbReference type="EMBL" id="GHA28004.1"/>
    </source>
</evidence>
<dbReference type="CDD" id="cd00130">
    <property type="entry name" value="PAS"/>
    <property type="match status" value="3"/>
</dbReference>
<name>A0A918S833_9FLAO</name>
<proteinExistence type="predicted"/>
<dbReference type="EMBL" id="BMXB01000001">
    <property type="protein sequence ID" value="GHA28004.1"/>
    <property type="molecule type" value="Genomic_DNA"/>
</dbReference>
<keyword evidence="5" id="KW-0418">Kinase</keyword>
<keyword evidence="10" id="KW-1185">Reference proteome</keyword>
<dbReference type="Proteomes" id="UP000610456">
    <property type="component" value="Unassembled WGS sequence"/>
</dbReference>
<evidence type="ECO:0000259" key="8">
    <source>
        <dbReference type="PROSITE" id="PS50113"/>
    </source>
</evidence>
<keyword evidence="3" id="KW-0597">Phosphoprotein</keyword>
<dbReference type="Gene3D" id="3.30.450.40">
    <property type="match status" value="1"/>
</dbReference>
<sequence>MIEASPKMLFDAIPVPCILVKPEVSCTFKIVAINEEYLEITGLYKPDLLNHPTENAAPTGAENIFRNDIIQQSFRKVISTGEKDITEIIRFDLKDGSTSNFNEHYWKSENRPIFNSEGEVEYILHLIKDVTAQVLIKRNEKRASEDLLKKQQQYQYFIEENHNGLFSMDLKGNFLSGNNGLVTLTEMPLEKLLNRNSLHFVAPAEKEKVKDQFKKAVQGEHIKFEDNFITSNGTPRIMEISLAPMIIDKKMTGLYGIARDLTNIREKDNTIFEKKKFLEVNAAFISSLVENDLEDIALEKTFGIIGKTIAVDRMYYFGANKNPESGELLISQKLEWCSEFATSQKENPEMQNMPASRIEQINGPLSNNTPFMANFSELPECELKDIFIEQQIKAMLLLPIFLQENLYGFIGFDDCKKERKWNADEINFLQSLAYYFTNAVEKKAAQHAVRQKEEELRRSEEKFKALVQEGSDLIAILDPEGIFTFTSGTSTSALGITPTEFLGKKVFDFIHPEDSERVRNEFEQLKTKKQAKTAPFRFQNKEGNWRWIETAATNLLHDPAVNGIVINSRDITTIIEQAREIEHINERYILAASATQDLIYDWDLEQNEVVRFHRGLTEMLGHPASELDKRNFWYKNIHPNEFEERKKILETTLGDPKKDFIKTEYRFRRADGTYAYLIDRGHIIRNHEGKAIRLIGATSDISEITAQKEALRSANTRFKLAMKATREMIWDWDIMTETVNRSRSFARIYGYESSEKSSMAKFWLPKILKADREKVTRSLKFALENEDQNEWKQEYRFVKADGTVAFVMDRGYIIRDKNKKPTRMVGAVLDVTASRRLIKDIKKQNDGLKEIAWAQSHIVRAPLARLKGLVDLLGMGELEEVNREEIIKNIKSSADELDNILRGIVHKTEKIEINHQEPEEF</sequence>
<feature type="domain" description="PAC" evidence="8">
    <location>
        <begin position="661"/>
        <end position="713"/>
    </location>
</feature>
<dbReference type="AlphaFoldDB" id="A0A918S833"/>
<evidence type="ECO:0000259" key="7">
    <source>
        <dbReference type="PROSITE" id="PS50112"/>
    </source>
</evidence>
<feature type="domain" description="PAS" evidence="7">
    <location>
        <begin position="584"/>
        <end position="656"/>
    </location>
</feature>
<comment type="caution">
    <text evidence="9">The sequence shown here is derived from an EMBL/GenBank/DDBJ whole genome shotgun (WGS) entry which is preliminary data.</text>
</comment>
<dbReference type="InterPro" id="IPR003018">
    <property type="entry name" value="GAF"/>
</dbReference>
<evidence type="ECO:0000256" key="2">
    <source>
        <dbReference type="ARBA" id="ARBA00012438"/>
    </source>
</evidence>
<dbReference type="PANTHER" id="PTHR43304:SF1">
    <property type="entry name" value="PAC DOMAIN-CONTAINING PROTEIN"/>
    <property type="match status" value="1"/>
</dbReference>
<evidence type="ECO:0000256" key="6">
    <source>
        <dbReference type="SAM" id="Coils"/>
    </source>
</evidence>
<dbReference type="Pfam" id="PF13426">
    <property type="entry name" value="PAS_9"/>
    <property type="match status" value="1"/>
</dbReference>
<dbReference type="InterPro" id="IPR000700">
    <property type="entry name" value="PAS-assoc_C"/>
</dbReference>
<dbReference type="PROSITE" id="PS50112">
    <property type="entry name" value="PAS"/>
    <property type="match status" value="3"/>
</dbReference>